<dbReference type="InterPro" id="IPR006597">
    <property type="entry name" value="Sel1-like"/>
</dbReference>
<dbReference type="PANTHER" id="PTHR11102">
    <property type="entry name" value="SEL-1-LIKE PROTEIN"/>
    <property type="match status" value="1"/>
</dbReference>
<reference evidence="1" key="1">
    <citation type="submission" date="2018-10" db="EMBL/GenBank/DDBJ databases">
        <title>Hidden diversity of soil giant viruses.</title>
        <authorList>
            <person name="Schulz F."/>
            <person name="Alteio L."/>
            <person name="Goudeau D."/>
            <person name="Ryan E.M."/>
            <person name="Malmstrom R.R."/>
            <person name="Blanchard J."/>
            <person name="Woyke T."/>
        </authorList>
    </citation>
    <scope>NUCLEOTIDE SEQUENCE</scope>
    <source>
        <strain evidence="1">HYV1</strain>
    </source>
</reference>
<organism evidence="1">
    <name type="scientific">Hyperionvirus sp</name>
    <dbReference type="NCBI Taxonomy" id="2487770"/>
    <lineage>
        <taxon>Viruses</taxon>
        <taxon>Varidnaviria</taxon>
        <taxon>Bamfordvirae</taxon>
        <taxon>Nucleocytoviricota</taxon>
        <taxon>Megaviricetes</taxon>
        <taxon>Imitervirales</taxon>
        <taxon>Mimiviridae</taxon>
        <taxon>Klosneuvirinae</taxon>
    </lineage>
</organism>
<dbReference type="EMBL" id="MK072384">
    <property type="protein sequence ID" value="AYV82724.1"/>
    <property type="molecule type" value="Genomic_DNA"/>
</dbReference>
<name>A0A3G5A874_9VIRU</name>
<accession>A0A3G5A874</accession>
<dbReference type="Gene3D" id="1.25.40.10">
    <property type="entry name" value="Tetratricopeptide repeat domain"/>
    <property type="match status" value="2"/>
</dbReference>
<protein>
    <recommendedName>
        <fullName evidence="2">Sel1 repeat family protein</fullName>
    </recommendedName>
</protein>
<evidence type="ECO:0008006" key="2">
    <source>
        <dbReference type="Google" id="ProtNLM"/>
    </source>
</evidence>
<sequence length="287" mass="32830">MGNRSAKLAAFDYLEVQNNTYPSNKIRNFCEEHIKNGNSDAAYALGMLYLNKYNWDIDAAFKYLSLAVDRGNKEALMNLGLIYYYGSKMVYGDCHDTRKIFQTRFISKKPYSGEEKAPPASDYKKSFELLNQAEVYLNGTRPMIYVYLGAHHEYGLNVDRCEKKALECYEKAYVSGYNCIQTIYRFYTESKSVDISTDECLNWISKAELGLVKGAGDFLIRIFEARKNYDSAIAQCRKELKKYESGNNYDSYKSMLAGLIEKKRMDEFVVPTVEAIPLTPSPPPPPV</sequence>
<dbReference type="GO" id="GO:0036503">
    <property type="term" value="P:ERAD pathway"/>
    <property type="evidence" value="ECO:0007669"/>
    <property type="project" value="TreeGrafter"/>
</dbReference>
<dbReference type="InterPro" id="IPR050767">
    <property type="entry name" value="Sel1_AlgK"/>
</dbReference>
<dbReference type="InterPro" id="IPR011990">
    <property type="entry name" value="TPR-like_helical_dom_sf"/>
</dbReference>
<dbReference type="PANTHER" id="PTHR11102:SF147">
    <property type="entry name" value="SEL1L ADAPTOR SUBUNIT OF ERAD E3 UBIQUITIN LIGASE"/>
    <property type="match status" value="1"/>
</dbReference>
<dbReference type="SUPFAM" id="SSF81901">
    <property type="entry name" value="HCP-like"/>
    <property type="match status" value="1"/>
</dbReference>
<dbReference type="SMART" id="SM00671">
    <property type="entry name" value="SEL1"/>
    <property type="match status" value="2"/>
</dbReference>
<evidence type="ECO:0000313" key="1">
    <source>
        <dbReference type="EMBL" id="AYV82724.1"/>
    </source>
</evidence>
<proteinExistence type="predicted"/>
<gene>
    <name evidence="1" type="ORF">Hyperionvirus2_92</name>
</gene>